<dbReference type="InterPro" id="IPR051208">
    <property type="entry name" value="Class-I_Fumarase/Tartrate_DH"/>
</dbReference>
<evidence type="ECO:0000313" key="9">
    <source>
        <dbReference type="Proteomes" id="UP000240542"/>
    </source>
</evidence>
<dbReference type="PANTHER" id="PTHR30389:SF17">
    <property type="entry name" value="L(+)-TARTRATE DEHYDRATASE SUBUNIT ALPHA-RELATED"/>
    <property type="match status" value="1"/>
</dbReference>
<dbReference type="RefSeq" id="WP_106580832.1">
    <property type="nucleotide sequence ID" value="NZ_PYGA01000001.1"/>
</dbReference>
<sequence>MKQLDVNGADLYPQLREVAAVLYKKALTDLPPDVRRSVDEAREREEGLAGRRLEVMVKTIRTSDDTGIIVCQDTGICVFFVRIGTGFPVNPAKLVTALREGIALASERHALRSSIVHPLTRENRQDNTGPGVPEVHLDFVDGGEELEILLVPKGSGSENMSFLRMLSPADGTAGVKGYVLDCVIEAGPRPCPPTIVGVGLGGTADQCAALAKKAILRPVGEPHPEPDIADLERQLLTAVNTTGIGPQGLGGATTSFAVHVEYAWTHISMNPVAVNIQCWRGERASATVGPEGAVSYGY</sequence>
<evidence type="ECO:0000256" key="2">
    <source>
        <dbReference type="ARBA" id="ARBA00022485"/>
    </source>
</evidence>
<comment type="caution">
    <text evidence="8">The sequence shown here is derived from an EMBL/GenBank/DDBJ whole genome shotgun (WGS) entry which is preliminary data.</text>
</comment>
<dbReference type="GO" id="GO:0016829">
    <property type="term" value="F:lyase activity"/>
    <property type="evidence" value="ECO:0007669"/>
    <property type="project" value="UniProtKB-KW"/>
</dbReference>
<comment type="similarity">
    <text evidence="1">Belongs to the class-I fumarase family.</text>
</comment>
<dbReference type="OrthoDB" id="9798978at2"/>
<dbReference type="GO" id="GO:0051539">
    <property type="term" value="F:4 iron, 4 sulfur cluster binding"/>
    <property type="evidence" value="ECO:0007669"/>
    <property type="project" value="UniProtKB-KW"/>
</dbReference>
<keyword evidence="9" id="KW-1185">Reference proteome</keyword>
<keyword evidence="6" id="KW-0456">Lyase</keyword>
<feature type="domain" description="Fe-S hydro-lyase tartrate dehydratase alpha-type catalytic" evidence="7">
    <location>
        <begin position="18"/>
        <end position="285"/>
    </location>
</feature>
<keyword evidence="4" id="KW-0408">Iron</keyword>
<dbReference type="GO" id="GO:0046872">
    <property type="term" value="F:metal ion binding"/>
    <property type="evidence" value="ECO:0007669"/>
    <property type="project" value="UniProtKB-KW"/>
</dbReference>
<dbReference type="Proteomes" id="UP000240542">
    <property type="component" value="Unassembled WGS sequence"/>
</dbReference>
<evidence type="ECO:0000259" key="7">
    <source>
        <dbReference type="Pfam" id="PF05681"/>
    </source>
</evidence>
<evidence type="ECO:0000256" key="3">
    <source>
        <dbReference type="ARBA" id="ARBA00022723"/>
    </source>
</evidence>
<keyword evidence="2" id="KW-0004">4Fe-4S</keyword>
<dbReference type="AlphaFoldDB" id="A0A2P8DTT9"/>
<dbReference type="EMBL" id="PYGA01000001">
    <property type="protein sequence ID" value="PSL00631.1"/>
    <property type="molecule type" value="Genomic_DNA"/>
</dbReference>
<keyword evidence="5" id="KW-0411">Iron-sulfur</keyword>
<gene>
    <name evidence="8" type="ORF">CLV63_101105</name>
</gene>
<organism evidence="8 9">
    <name type="scientific">Murinocardiopsis flavida</name>
    <dbReference type="NCBI Taxonomy" id="645275"/>
    <lineage>
        <taxon>Bacteria</taxon>
        <taxon>Bacillati</taxon>
        <taxon>Actinomycetota</taxon>
        <taxon>Actinomycetes</taxon>
        <taxon>Streptosporangiales</taxon>
        <taxon>Nocardiopsidaceae</taxon>
        <taxon>Murinocardiopsis</taxon>
    </lineage>
</organism>
<keyword evidence="3" id="KW-0479">Metal-binding</keyword>
<dbReference type="InterPro" id="IPR004646">
    <property type="entry name" value="Fe-S_hydro-lyase_TtdA-typ_cat"/>
</dbReference>
<evidence type="ECO:0000256" key="4">
    <source>
        <dbReference type="ARBA" id="ARBA00023004"/>
    </source>
</evidence>
<dbReference type="NCBIfam" id="NF004885">
    <property type="entry name" value="PRK06246.1"/>
    <property type="match status" value="1"/>
</dbReference>
<accession>A0A2P8DTT9</accession>
<name>A0A2P8DTT9_9ACTN</name>
<dbReference type="NCBIfam" id="TIGR00722">
    <property type="entry name" value="ttdA_fumA_fumB"/>
    <property type="match status" value="1"/>
</dbReference>
<dbReference type="Pfam" id="PF05681">
    <property type="entry name" value="Fumerase"/>
    <property type="match status" value="1"/>
</dbReference>
<evidence type="ECO:0000256" key="6">
    <source>
        <dbReference type="ARBA" id="ARBA00023239"/>
    </source>
</evidence>
<protein>
    <submittedName>
        <fullName evidence="8">Fumarate hydratase subunit alpha/L(+)-tartrate dehydratase alpha subunit</fullName>
    </submittedName>
</protein>
<evidence type="ECO:0000256" key="1">
    <source>
        <dbReference type="ARBA" id="ARBA00008876"/>
    </source>
</evidence>
<reference evidence="8 9" key="1">
    <citation type="submission" date="2018-03" db="EMBL/GenBank/DDBJ databases">
        <title>Genomic Encyclopedia of Archaeal and Bacterial Type Strains, Phase II (KMG-II): from individual species to whole genera.</title>
        <authorList>
            <person name="Goeker M."/>
        </authorList>
    </citation>
    <scope>NUCLEOTIDE SEQUENCE [LARGE SCALE GENOMIC DNA]</scope>
    <source>
        <strain evidence="8 9">DSM 45312</strain>
    </source>
</reference>
<proteinExistence type="inferred from homology"/>
<evidence type="ECO:0000313" key="8">
    <source>
        <dbReference type="EMBL" id="PSL00631.1"/>
    </source>
</evidence>
<evidence type="ECO:0000256" key="5">
    <source>
        <dbReference type="ARBA" id="ARBA00023014"/>
    </source>
</evidence>
<dbReference type="PANTHER" id="PTHR30389">
    <property type="entry name" value="FUMARATE HYDRATASE-RELATED"/>
    <property type="match status" value="1"/>
</dbReference>